<gene>
    <name evidence="2" type="ORF">Pen02_18970</name>
</gene>
<dbReference type="EMBL" id="BONW01000007">
    <property type="protein sequence ID" value="GIG86961.1"/>
    <property type="molecule type" value="Genomic_DNA"/>
</dbReference>
<feature type="signal peptide" evidence="1">
    <location>
        <begin position="1"/>
        <end position="32"/>
    </location>
</feature>
<keyword evidence="3" id="KW-1185">Reference proteome</keyword>
<protein>
    <recommendedName>
        <fullName evidence="4">Secreted protein</fullName>
    </recommendedName>
</protein>
<sequence>MRGIKQSLATTAAIAIAATGLAVTGTPTPAHAAGCRAAPYSATFIQAGGARWSGSTGWMYSTFGPYTTTSQCRDINLKNQPRGDRAARQLRACVIFVNHTSDCNYLTTVNAGQWANVATNVQDGTRFKVMIGVNTAATPYGADGVMDF</sequence>
<accession>A0ABQ4DWY7</accession>
<evidence type="ECO:0000313" key="2">
    <source>
        <dbReference type="EMBL" id="GIG86961.1"/>
    </source>
</evidence>
<name>A0ABQ4DWY7_9ACTN</name>
<comment type="caution">
    <text evidence="2">The sequence shown here is derived from an EMBL/GenBank/DDBJ whole genome shotgun (WGS) entry which is preliminary data.</text>
</comment>
<feature type="chain" id="PRO_5046575985" description="Secreted protein" evidence="1">
    <location>
        <begin position="33"/>
        <end position="148"/>
    </location>
</feature>
<proteinExistence type="predicted"/>
<evidence type="ECO:0000256" key="1">
    <source>
        <dbReference type="SAM" id="SignalP"/>
    </source>
</evidence>
<evidence type="ECO:0008006" key="4">
    <source>
        <dbReference type="Google" id="ProtNLM"/>
    </source>
</evidence>
<dbReference type="Proteomes" id="UP000646749">
    <property type="component" value="Unassembled WGS sequence"/>
</dbReference>
<dbReference type="RefSeq" id="WP_203865562.1">
    <property type="nucleotide sequence ID" value="NZ_BONW01000007.1"/>
</dbReference>
<organism evidence="2 3">
    <name type="scientific">Plantactinospora endophytica</name>
    <dbReference type="NCBI Taxonomy" id="673535"/>
    <lineage>
        <taxon>Bacteria</taxon>
        <taxon>Bacillati</taxon>
        <taxon>Actinomycetota</taxon>
        <taxon>Actinomycetes</taxon>
        <taxon>Micromonosporales</taxon>
        <taxon>Micromonosporaceae</taxon>
        <taxon>Plantactinospora</taxon>
    </lineage>
</organism>
<evidence type="ECO:0000313" key="3">
    <source>
        <dbReference type="Proteomes" id="UP000646749"/>
    </source>
</evidence>
<reference evidence="2 3" key="1">
    <citation type="submission" date="2021-01" db="EMBL/GenBank/DDBJ databases">
        <title>Whole genome shotgun sequence of Plantactinospora endophytica NBRC 110450.</title>
        <authorList>
            <person name="Komaki H."/>
            <person name="Tamura T."/>
        </authorList>
    </citation>
    <scope>NUCLEOTIDE SEQUENCE [LARGE SCALE GENOMIC DNA]</scope>
    <source>
        <strain evidence="2 3">NBRC 110450</strain>
    </source>
</reference>
<keyword evidence="1" id="KW-0732">Signal</keyword>